<name>A0ABS0T1W3_9CAUL</name>
<dbReference type="SUPFAM" id="SSF46785">
    <property type="entry name" value="Winged helix' DNA-binding domain"/>
    <property type="match status" value="1"/>
</dbReference>
<dbReference type="InterPro" id="IPR036388">
    <property type="entry name" value="WH-like_DNA-bd_sf"/>
</dbReference>
<evidence type="ECO:0000259" key="5">
    <source>
        <dbReference type="PROSITE" id="PS50931"/>
    </source>
</evidence>
<dbReference type="InterPro" id="IPR005119">
    <property type="entry name" value="LysR_subst-bd"/>
</dbReference>
<keyword evidence="3" id="KW-0238">DNA-binding</keyword>
<gene>
    <name evidence="6" type="ORF">I4Q42_19595</name>
</gene>
<evidence type="ECO:0000256" key="3">
    <source>
        <dbReference type="ARBA" id="ARBA00023125"/>
    </source>
</evidence>
<comment type="similarity">
    <text evidence="1">Belongs to the LysR transcriptional regulatory family.</text>
</comment>
<dbReference type="Gene3D" id="3.40.190.10">
    <property type="entry name" value="Periplasmic binding protein-like II"/>
    <property type="match status" value="2"/>
</dbReference>
<dbReference type="Pfam" id="PF00126">
    <property type="entry name" value="HTH_1"/>
    <property type="match status" value="1"/>
</dbReference>
<evidence type="ECO:0000313" key="6">
    <source>
        <dbReference type="EMBL" id="MBI1685878.1"/>
    </source>
</evidence>
<evidence type="ECO:0000256" key="4">
    <source>
        <dbReference type="ARBA" id="ARBA00023163"/>
    </source>
</evidence>
<comment type="caution">
    <text evidence="6">The sequence shown here is derived from an EMBL/GenBank/DDBJ whole genome shotgun (WGS) entry which is preliminary data.</text>
</comment>
<evidence type="ECO:0000256" key="1">
    <source>
        <dbReference type="ARBA" id="ARBA00009437"/>
    </source>
</evidence>
<keyword evidence="7" id="KW-1185">Reference proteome</keyword>
<dbReference type="InterPro" id="IPR036390">
    <property type="entry name" value="WH_DNA-bd_sf"/>
</dbReference>
<accession>A0ABS0T1W3</accession>
<protein>
    <submittedName>
        <fullName evidence="6">LysR family transcriptional regulator</fullName>
    </submittedName>
</protein>
<dbReference type="PANTHER" id="PTHR30118:SF15">
    <property type="entry name" value="TRANSCRIPTIONAL REGULATORY PROTEIN"/>
    <property type="match status" value="1"/>
</dbReference>
<dbReference type="PRINTS" id="PR00039">
    <property type="entry name" value="HTHLYSR"/>
</dbReference>
<dbReference type="RefSeq" id="WP_198577779.1">
    <property type="nucleotide sequence ID" value="NZ_JADWOX010000016.1"/>
</dbReference>
<dbReference type="PROSITE" id="PS50931">
    <property type="entry name" value="HTH_LYSR"/>
    <property type="match status" value="1"/>
</dbReference>
<dbReference type="InterPro" id="IPR000847">
    <property type="entry name" value="LysR_HTH_N"/>
</dbReference>
<feature type="domain" description="HTH lysR-type" evidence="5">
    <location>
        <begin position="7"/>
        <end position="64"/>
    </location>
</feature>
<sequence length="297" mass="32144">MRDIKTLDLNLLKALDALLDTRSVTAAAERLGLTQPAVSGMLARLREAFDDPLFVRARRGVTPTERALALASPVREVLAGVEALLTPAAFDPATASFTLTLAATDYALEAIVAPFMAQLRHRAPGLVVAVKPLDDARVLSQLERGEVDIAFMTPQTTPPELHARALFDETYVCALRADHPDAGELSLDRFCALDHALVSYSGEPFFGVTDAALAKVGRKRRVALSVTSFLILLKLLRTTDLVAVAPRRLLAEAPGLVFADPPVAIPGFTKTAAWHDRTHRDPGRRWARALLFEVAGT</sequence>
<dbReference type="PANTHER" id="PTHR30118">
    <property type="entry name" value="HTH-TYPE TRANSCRIPTIONAL REGULATOR LEUO-RELATED"/>
    <property type="match status" value="1"/>
</dbReference>
<evidence type="ECO:0000313" key="7">
    <source>
        <dbReference type="Proteomes" id="UP000639859"/>
    </source>
</evidence>
<evidence type="ECO:0000256" key="2">
    <source>
        <dbReference type="ARBA" id="ARBA00023015"/>
    </source>
</evidence>
<dbReference type="EMBL" id="JADWOX010000016">
    <property type="protein sequence ID" value="MBI1685878.1"/>
    <property type="molecule type" value="Genomic_DNA"/>
</dbReference>
<reference evidence="6 7" key="1">
    <citation type="submission" date="2020-11" db="EMBL/GenBank/DDBJ databases">
        <title>genome sequence of strain KACC 18849.</title>
        <authorList>
            <person name="Gao J."/>
            <person name="Zhang X."/>
        </authorList>
    </citation>
    <scope>NUCLEOTIDE SEQUENCE [LARGE SCALE GENOMIC DNA]</scope>
    <source>
        <strain evidence="6 7">KACC 18849</strain>
    </source>
</reference>
<keyword evidence="2" id="KW-0805">Transcription regulation</keyword>
<dbReference type="Gene3D" id="1.10.10.10">
    <property type="entry name" value="Winged helix-like DNA-binding domain superfamily/Winged helix DNA-binding domain"/>
    <property type="match status" value="1"/>
</dbReference>
<dbReference type="SUPFAM" id="SSF53850">
    <property type="entry name" value="Periplasmic binding protein-like II"/>
    <property type="match status" value="1"/>
</dbReference>
<dbReference type="Proteomes" id="UP000639859">
    <property type="component" value="Unassembled WGS sequence"/>
</dbReference>
<organism evidence="6 7">
    <name type="scientific">Caulobacter hibisci</name>
    <dbReference type="NCBI Taxonomy" id="2035993"/>
    <lineage>
        <taxon>Bacteria</taxon>
        <taxon>Pseudomonadati</taxon>
        <taxon>Pseudomonadota</taxon>
        <taxon>Alphaproteobacteria</taxon>
        <taxon>Caulobacterales</taxon>
        <taxon>Caulobacteraceae</taxon>
        <taxon>Caulobacter</taxon>
    </lineage>
</organism>
<proteinExistence type="inferred from homology"/>
<keyword evidence="4" id="KW-0804">Transcription</keyword>
<dbReference type="Pfam" id="PF03466">
    <property type="entry name" value="LysR_substrate"/>
    <property type="match status" value="1"/>
</dbReference>
<dbReference type="InterPro" id="IPR050389">
    <property type="entry name" value="LysR-type_TF"/>
</dbReference>